<name>L7MC75_RHIPC</name>
<sequence length="113" mass="12945">MCRTSLVLAFLLVAFVASVLGKRGTEENRKRTIPSFWNPHQGPCRAYLHRYYCMANGCNLLIGCYTSGGYVREDQCKERCRNGNRTRRPRPRPKSVDKNSTNNLINKTSEMLS</sequence>
<dbReference type="InterPro" id="IPR036880">
    <property type="entry name" value="Kunitz_BPTI_sf"/>
</dbReference>
<reference evidence="3" key="2">
    <citation type="journal article" date="2015" name="J. Proteomics">
        <title>Sexual differences in the sialomes of the zebra tick, Rhipicephalus pulchellus.</title>
        <authorList>
            <person name="Tan A.W."/>
            <person name="Francischetti I.M."/>
            <person name="Slovak M."/>
            <person name="Kini R.M."/>
            <person name="Ribeiro J.M."/>
        </authorList>
    </citation>
    <scope>NUCLEOTIDE SEQUENCE</scope>
    <source>
        <tissue evidence="3">Salivary gland</tissue>
    </source>
</reference>
<reference evidence="3" key="1">
    <citation type="submission" date="2012-11" db="EMBL/GenBank/DDBJ databases">
        <authorList>
            <person name="Lucero-Rivera Y.E."/>
            <person name="Tovar-Ramirez D."/>
        </authorList>
    </citation>
    <scope>NUCLEOTIDE SEQUENCE</scope>
    <source>
        <tissue evidence="3">Salivary gland</tissue>
    </source>
</reference>
<dbReference type="AlphaFoldDB" id="L7MC75"/>
<feature type="compositionally biased region" description="Polar residues" evidence="1">
    <location>
        <begin position="98"/>
        <end position="113"/>
    </location>
</feature>
<evidence type="ECO:0000256" key="2">
    <source>
        <dbReference type="SAM" id="SignalP"/>
    </source>
</evidence>
<feature type="chain" id="PRO_5003981634" evidence="2">
    <location>
        <begin position="22"/>
        <end position="113"/>
    </location>
</feature>
<feature type="region of interest" description="Disordered" evidence="1">
    <location>
        <begin position="81"/>
        <end position="113"/>
    </location>
</feature>
<keyword evidence="2" id="KW-0732">Signal</keyword>
<evidence type="ECO:0000313" key="3">
    <source>
        <dbReference type="EMBL" id="JAA60823.1"/>
    </source>
</evidence>
<dbReference type="Gene3D" id="4.10.410.10">
    <property type="entry name" value="Pancreatic trypsin inhibitor Kunitz domain"/>
    <property type="match status" value="1"/>
</dbReference>
<evidence type="ECO:0000256" key="1">
    <source>
        <dbReference type="SAM" id="MobiDB-lite"/>
    </source>
</evidence>
<feature type="compositionally biased region" description="Basic residues" evidence="1">
    <location>
        <begin position="82"/>
        <end position="93"/>
    </location>
</feature>
<organism evidence="3">
    <name type="scientific">Rhipicephalus pulchellus</name>
    <name type="common">Yellow backed tick</name>
    <name type="synonym">Dermacentor pulchellus</name>
    <dbReference type="NCBI Taxonomy" id="72859"/>
    <lineage>
        <taxon>Eukaryota</taxon>
        <taxon>Metazoa</taxon>
        <taxon>Ecdysozoa</taxon>
        <taxon>Arthropoda</taxon>
        <taxon>Chelicerata</taxon>
        <taxon>Arachnida</taxon>
        <taxon>Acari</taxon>
        <taxon>Parasitiformes</taxon>
        <taxon>Ixodida</taxon>
        <taxon>Ixodoidea</taxon>
        <taxon>Ixodidae</taxon>
        <taxon>Rhipicephalinae</taxon>
        <taxon>Rhipicephalus</taxon>
        <taxon>Rhipicephalus</taxon>
    </lineage>
</organism>
<protein>
    <submittedName>
        <fullName evidence="3">Putative kunitz-like peptide</fullName>
    </submittedName>
</protein>
<accession>L7MC75</accession>
<feature type="signal peptide" evidence="2">
    <location>
        <begin position="1"/>
        <end position="21"/>
    </location>
</feature>
<dbReference type="EMBL" id="GACK01004211">
    <property type="protein sequence ID" value="JAA60823.1"/>
    <property type="molecule type" value="mRNA"/>
</dbReference>
<dbReference type="GO" id="GO:0004867">
    <property type="term" value="F:serine-type endopeptidase inhibitor activity"/>
    <property type="evidence" value="ECO:0007669"/>
    <property type="project" value="InterPro"/>
</dbReference>
<proteinExistence type="evidence at transcript level"/>